<organism evidence="1">
    <name type="scientific">marine metagenome</name>
    <dbReference type="NCBI Taxonomy" id="408172"/>
    <lineage>
        <taxon>unclassified sequences</taxon>
        <taxon>metagenomes</taxon>
        <taxon>ecological metagenomes</taxon>
    </lineage>
</organism>
<evidence type="ECO:0000313" key="1">
    <source>
        <dbReference type="EMBL" id="SVA47374.1"/>
    </source>
</evidence>
<gene>
    <name evidence="1" type="ORF">METZ01_LOCUS100228</name>
</gene>
<dbReference type="EMBL" id="UINC01010669">
    <property type="protein sequence ID" value="SVA47374.1"/>
    <property type="molecule type" value="Genomic_DNA"/>
</dbReference>
<reference evidence="1" key="1">
    <citation type="submission" date="2018-05" db="EMBL/GenBank/DDBJ databases">
        <authorList>
            <person name="Lanie J.A."/>
            <person name="Ng W.-L."/>
            <person name="Kazmierczak K.M."/>
            <person name="Andrzejewski T.M."/>
            <person name="Davidsen T.M."/>
            <person name="Wayne K.J."/>
            <person name="Tettelin H."/>
            <person name="Glass J.I."/>
            <person name="Rusch D."/>
            <person name="Podicherti R."/>
            <person name="Tsui H.-C.T."/>
            <person name="Winkler M.E."/>
        </authorList>
    </citation>
    <scope>NUCLEOTIDE SEQUENCE</scope>
</reference>
<name>A0A381W4G2_9ZZZZ</name>
<proteinExistence type="predicted"/>
<accession>A0A381W4G2</accession>
<sequence length="306" mass="34058">MTNIPLNQAPTSGCQISPRLKAATPIIFAAVILLSSTVTARPNVGLPEWRPESSEKLVKLPATYLKKSIDSDFADSKLGLAIEESQEKSRLKLQSLKDLNLAVKDADGEVKTEVRHHLLAEKRSFIHIMSNKNEMRRKQLVTKLRLFERMLKKLGESNAQMTKSRKKLVDKQEAAKKRFHASLSTVDVRLFENDAIPESKYSQKYAKNMAVIGKLVSRIGSHRMNSSINADGRLLTKEEYIRGLLAETQSEISILEQEETILGYMAKLVALDALVLSEEALDAVLINSDLPVNSGPAEAADFFLSN</sequence>
<dbReference type="AlphaFoldDB" id="A0A381W4G2"/>
<protein>
    <submittedName>
        <fullName evidence="1">Uncharacterized protein</fullName>
    </submittedName>
</protein>